<dbReference type="AlphaFoldDB" id="A0A1N7N4Z1"/>
<sequence length="438" mass="47756">MVGTSLPGIKQTPFWHEALGPAPAMADRPPAQADVVIVGSGYTGLNAALVTARGGRSTVVLDAGDAGFGCSTRNGGQISTSIKPSLARLTARFGAERARAIRGEGEQALRWIADFTRSEGIDCDFRHAGRFHAAHTPAEYETLVRDADRMRREEGIESFAVPRSEQRRELGSDSYFGGVVFSKHCSLHPAKYHRGLLRCALAAGAQIVPHCAAGRIERTAQGFRVHTSLGVVAARDVIVATNGYTGSLMPWLQRRVIPIGSYIIATEELPESLVDELFPTDRIASDTCKVLYYYRASPDRRRILFGGRVSARETDTAQSGPLLQQNMVRIFPQLAGRAITHSWSGIVAYTFDELAHTGVHDGVHYALGYCGSGVSMASYLGMRLGQKVLGMPEGQTALDGLPHPSRPLYTGRPWFLPAVVSYYRWQDRRACERALRAS</sequence>
<dbReference type="EMBL" id="FTOT01000003">
    <property type="protein sequence ID" value="SIS93239.1"/>
    <property type="molecule type" value="Genomic_DNA"/>
</dbReference>
<reference evidence="3 4" key="1">
    <citation type="submission" date="2017-01" db="EMBL/GenBank/DDBJ databases">
        <authorList>
            <person name="Mah S.A."/>
            <person name="Swanson W.J."/>
            <person name="Moy G.W."/>
            <person name="Vacquier V.D."/>
        </authorList>
    </citation>
    <scope>NUCLEOTIDE SEQUENCE [LARGE SCALE GENOMIC DNA]</scope>
    <source>
        <strain evidence="3 4">DSM 26375</strain>
    </source>
</reference>
<accession>A0A1N7N4Z1</accession>
<evidence type="ECO:0000256" key="1">
    <source>
        <dbReference type="ARBA" id="ARBA00023002"/>
    </source>
</evidence>
<dbReference type="OrthoDB" id="9806601at2"/>
<dbReference type="Gene3D" id="3.30.9.10">
    <property type="entry name" value="D-Amino Acid Oxidase, subunit A, domain 2"/>
    <property type="match status" value="1"/>
</dbReference>
<dbReference type="InterPro" id="IPR006076">
    <property type="entry name" value="FAD-dep_OxRdtase"/>
</dbReference>
<evidence type="ECO:0000313" key="4">
    <source>
        <dbReference type="Proteomes" id="UP000186141"/>
    </source>
</evidence>
<dbReference type="InterPro" id="IPR036188">
    <property type="entry name" value="FAD/NAD-bd_sf"/>
</dbReference>
<feature type="domain" description="FAD dependent oxidoreductase" evidence="2">
    <location>
        <begin position="34"/>
        <end position="384"/>
    </location>
</feature>
<dbReference type="GO" id="GO:0005737">
    <property type="term" value="C:cytoplasm"/>
    <property type="evidence" value="ECO:0007669"/>
    <property type="project" value="TreeGrafter"/>
</dbReference>
<keyword evidence="4" id="KW-1185">Reference proteome</keyword>
<dbReference type="SUPFAM" id="SSF51905">
    <property type="entry name" value="FAD/NAD(P)-binding domain"/>
    <property type="match status" value="1"/>
</dbReference>
<gene>
    <name evidence="3" type="ORF">SAMN05421774_103119</name>
</gene>
<protein>
    <submittedName>
        <fullName evidence="3">Glycine/D-amino acid oxidase</fullName>
    </submittedName>
</protein>
<dbReference type="STRING" id="1086013.SAMN05421774_103119"/>
<dbReference type="Gene3D" id="3.50.50.60">
    <property type="entry name" value="FAD/NAD(P)-binding domain"/>
    <property type="match status" value="1"/>
</dbReference>
<name>A0A1N7N4Z1_9RHOB</name>
<keyword evidence="1" id="KW-0560">Oxidoreductase</keyword>
<organism evidence="3 4">
    <name type="scientific">Gemmobacter megaterium</name>
    <dbReference type="NCBI Taxonomy" id="1086013"/>
    <lineage>
        <taxon>Bacteria</taxon>
        <taxon>Pseudomonadati</taxon>
        <taxon>Pseudomonadota</taxon>
        <taxon>Alphaproteobacteria</taxon>
        <taxon>Rhodobacterales</taxon>
        <taxon>Paracoccaceae</taxon>
        <taxon>Gemmobacter</taxon>
    </lineage>
</organism>
<dbReference type="Proteomes" id="UP000186141">
    <property type="component" value="Unassembled WGS sequence"/>
</dbReference>
<dbReference type="PANTHER" id="PTHR13847">
    <property type="entry name" value="SARCOSINE DEHYDROGENASE-RELATED"/>
    <property type="match status" value="1"/>
</dbReference>
<dbReference type="PANTHER" id="PTHR13847:SF281">
    <property type="entry name" value="FAD DEPENDENT OXIDOREDUCTASE DOMAIN-CONTAINING PROTEIN"/>
    <property type="match status" value="1"/>
</dbReference>
<dbReference type="GO" id="GO:0016491">
    <property type="term" value="F:oxidoreductase activity"/>
    <property type="evidence" value="ECO:0007669"/>
    <property type="project" value="UniProtKB-KW"/>
</dbReference>
<evidence type="ECO:0000259" key="2">
    <source>
        <dbReference type="Pfam" id="PF01266"/>
    </source>
</evidence>
<dbReference type="RefSeq" id="WP_076531062.1">
    <property type="nucleotide sequence ID" value="NZ_BMEH01000003.1"/>
</dbReference>
<dbReference type="Pfam" id="PF01266">
    <property type="entry name" value="DAO"/>
    <property type="match status" value="1"/>
</dbReference>
<proteinExistence type="predicted"/>
<evidence type="ECO:0000313" key="3">
    <source>
        <dbReference type="EMBL" id="SIS93239.1"/>
    </source>
</evidence>